<accession>A0AAU8IK14</accession>
<keyword evidence="6" id="KW-0131">Cell cycle</keyword>
<dbReference type="AlphaFoldDB" id="A0AAU8IK14"/>
<evidence type="ECO:0000313" key="7">
    <source>
        <dbReference type="EMBL" id="XCJ68680.1"/>
    </source>
</evidence>
<dbReference type="GO" id="GO:0030428">
    <property type="term" value="C:cell septum"/>
    <property type="evidence" value="ECO:0007669"/>
    <property type="project" value="UniProtKB-SubCell"/>
</dbReference>
<dbReference type="KEGG" id="stac:ABII15_01350"/>
<evidence type="ECO:0000256" key="1">
    <source>
        <dbReference type="ARBA" id="ARBA00004431"/>
    </source>
</evidence>
<evidence type="ECO:0000256" key="4">
    <source>
        <dbReference type="ARBA" id="ARBA00022969"/>
    </source>
</evidence>
<keyword evidence="5" id="KW-0717">Septation</keyword>
<keyword evidence="4" id="KW-0749">Sporulation</keyword>
<dbReference type="Pfam" id="PF04686">
    <property type="entry name" value="SsgA"/>
    <property type="match status" value="1"/>
</dbReference>
<organism evidence="7">
    <name type="scientific">Streptomyces tabacisoli</name>
    <dbReference type="NCBI Taxonomy" id="3156398"/>
    <lineage>
        <taxon>Bacteria</taxon>
        <taxon>Bacillati</taxon>
        <taxon>Actinomycetota</taxon>
        <taxon>Actinomycetes</taxon>
        <taxon>Kitasatosporales</taxon>
        <taxon>Streptomycetaceae</taxon>
        <taxon>Streptomyces</taxon>
    </lineage>
</organism>
<sequence length="156" mass="16550">MSDYEPGVPTGGGLPDRRPRLTLDIERVLGVRARQAITAGFLFDPAAPLVVSVEFAAEAGPRVLWRIGRDLLQEGLYSMSGLGDVRVWPAAPQGGTTARMQLASGDMAALFELPVPPLATWLAHTYELVPAGQELAGVDWDATAAGLLHGPRAHSD</sequence>
<dbReference type="EMBL" id="CP159534">
    <property type="protein sequence ID" value="XCJ68680.1"/>
    <property type="molecule type" value="Genomic_DNA"/>
</dbReference>
<dbReference type="InterPro" id="IPR038658">
    <property type="entry name" value="SsgB_sf"/>
</dbReference>
<proteinExistence type="inferred from homology"/>
<name>A0AAU8IK14_9ACTN</name>
<reference evidence="7" key="1">
    <citation type="submission" date="2024-06" db="EMBL/GenBank/DDBJ databases">
        <title>Streptomyces sp. strain HUAS MG91 genome sequences.</title>
        <authorList>
            <person name="Mo P."/>
        </authorList>
    </citation>
    <scope>NUCLEOTIDE SEQUENCE</scope>
    <source>
        <strain evidence="7">HUAS MG91</strain>
    </source>
</reference>
<dbReference type="InterPro" id="IPR006776">
    <property type="entry name" value="SsgB"/>
</dbReference>
<gene>
    <name evidence="7" type="ORF">ABII15_01350</name>
</gene>
<dbReference type="GO" id="GO:0000917">
    <property type="term" value="P:division septum assembly"/>
    <property type="evidence" value="ECO:0007669"/>
    <property type="project" value="UniProtKB-KW"/>
</dbReference>
<dbReference type="GO" id="GO:0030435">
    <property type="term" value="P:sporulation resulting in formation of a cellular spore"/>
    <property type="evidence" value="ECO:0007669"/>
    <property type="project" value="UniProtKB-KW"/>
</dbReference>
<dbReference type="RefSeq" id="WP_353940365.1">
    <property type="nucleotide sequence ID" value="NZ_CP159534.1"/>
</dbReference>
<keyword evidence="3" id="KW-0132">Cell division</keyword>
<evidence type="ECO:0000256" key="6">
    <source>
        <dbReference type="ARBA" id="ARBA00023306"/>
    </source>
</evidence>
<evidence type="ECO:0000256" key="3">
    <source>
        <dbReference type="ARBA" id="ARBA00022618"/>
    </source>
</evidence>
<evidence type="ECO:0000256" key="2">
    <source>
        <dbReference type="ARBA" id="ARBA00009323"/>
    </source>
</evidence>
<protein>
    <submittedName>
        <fullName evidence="7">SsgA family sporulation/cell division regulator</fullName>
    </submittedName>
</protein>
<comment type="subcellular location">
    <subcellularLocation>
        <location evidence="1">Cell septum</location>
    </subcellularLocation>
</comment>
<dbReference type="Gene3D" id="2.30.31.20">
    <property type="entry name" value="Sporulation-specific cell division protein SsgB"/>
    <property type="match status" value="1"/>
</dbReference>
<evidence type="ECO:0000256" key="5">
    <source>
        <dbReference type="ARBA" id="ARBA00023210"/>
    </source>
</evidence>
<comment type="similarity">
    <text evidence="2">Belongs to the SsgA family.</text>
</comment>